<dbReference type="Gene3D" id="3.60.10.10">
    <property type="entry name" value="Endonuclease/exonuclease/phosphatase"/>
    <property type="match status" value="1"/>
</dbReference>
<keyword evidence="1" id="KW-0812">Transmembrane</keyword>
<evidence type="ECO:0000313" key="3">
    <source>
        <dbReference type="EMBL" id="BCJ26384.1"/>
    </source>
</evidence>
<feature type="domain" description="Endonuclease/exonuclease/phosphatase" evidence="2">
    <location>
        <begin position="403"/>
        <end position="611"/>
    </location>
</feature>
<feature type="transmembrane region" description="Helical" evidence="1">
    <location>
        <begin position="366"/>
        <end position="386"/>
    </location>
</feature>
<dbReference type="AlphaFoldDB" id="A0A810KTR4"/>
<dbReference type="Proteomes" id="UP000680750">
    <property type="component" value="Chromosome"/>
</dbReference>
<reference evidence="3" key="1">
    <citation type="submission" date="2020-08" db="EMBL/GenBank/DDBJ databases">
        <title>Whole genome shotgun sequence of Actinocatenispora sera NBRC 101916.</title>
        <authorList>
            <person name="Komaki H."/>
            <person name="Tamura T."/>
        </authorList>
    </citation>
    <scope>NUCLEOTIDE SEQUENCE</scope>
    <source>
        <strain evidence="3">NBRC 101916</strain>
    </source>
</reference>
<feature type="transmembrane region" description="Helical" evidence="1">
    <location>
        <begin position="248"/>
        <end position="266"/>
    </location>
</feature>
<dbReference type="OrthoDB" id="155529at2"/>
<feature type="transmembrane region" description="Helical" evidence="1">
    <location>
        <begin position="39"/>
        <end position="58"/>
    </location>
</feature>
<feature type="transmembrane region" description="Helical" evidence="1">
    <location>
        <begin position="197"/>
        <end position="216"/>
    </location>
</feature>
<feature type="transmembrane region" description="Helical" evidence="1">
    <location>
        <begin position="222"/>
        <end position="241"/>
    </location>
</feature>
<evidence type="ECO:0000256" key="1">
    <source>
        <dbReference type="SAM" id="Phobius"/>
    </source>
</evidence>
<dbReference type="GO" id="GO:0003824">
    <property type="term" value="F:catalytic activity"/>
    <property type="evidence" value="ECO:0007669"/>
    <property type="project" value="InterPro"/>
</dbReference>
<dbReference type="InterPro" id="IPR051916">
    <property type="entry name" value="GPI-anchor_lipid_remodeler"/>
</dbReference>
<dbReference type="InterPro" id="IPR036691">
    <property type="entry name" value="Endo/exonu/phosph_ase_sf"/>
</dbReference>
<keyword evidence="1" id="KW-1133">Transmembrane helix</keyword>
<feature type="transmembrane region" description="Helical" evidence="1">
    <location>
        <begin position="65"/>
        <end position="84"/>
    </location>
</feature>
<accession>A0A810KTR4</accession>
<dbReference type="GO" id="GO:0016020">
    <property type="term" value="C:membrane"/>
    <property type="evidence" value="ECO:0007669"/>
    <property type="project" value="GOC"/>
</dbReference>
<organism evidence="3 4">
    <name type="scientific">Actinocatenispora sera</name>
    <dbReference type="NCBI Taxonomy" id="390989"/>
    <lineage>
        <taxon>Bacteria</taxon>
        <taxon>Bacillati</taxon>
        <taxon>Actinomycetota</taxon>
        <taxon>Actinomycetes</taxon>
        <taxon>Micromonosporales</taxon>
        <taxon>Micromonosporaceae</taxon>
        <taxon>Actinocatenispora</taxon>
    </lineage>
</organism>
<feature type="transmembrane region" description="Helical" evidence="1">
    <location>
        <begin position="333"/>
        <end position="354"/>
    </location>
</feature>
<evidence type="ECO:0000259" key="2">
    <source>
        <dbReference type="Pfam" id="PF03372"/>
    </source>
</evidence>
<proteinExistence type="predicted"/>
<name>A0A810KTR4_9ACTN</name>
<keyword evidence="1" id="KW-0472">Membrane</keyword>
<feature type="transmembrane region" description="Helical" evidence="1">
    <location>
        <begin position="308"/>
        <end position="327"/>
    </location>
</feature>
<dbReference type="GO" id="GO:0006506">
    <property type="term" value="P:GPI anchor biosynthetic process"/>
    <property type="evidence" value="ECO:0007669"/>
    <property type="project" value="TreeGrafter"/>
</dbReference>
<feature type="transmembrane region" description="Helical" evidence="1">
    <location>
        <begin position="165"/>
        <end position="185"/>
    </location>
</feature>
<dbReference type="SUPFAM" id="SSF56219">
    <property type="entry name" value="DNase I-like"/>
    <property type="match status" value="1"/>
</dbReference>
<sequence length="621" mass="63192">MTRRILATALGVLLLLDALRVFLPSLITIFGDAGSTSPALLGGFALAWFAAGLVAAVVGRYTYSGVVRAAGAAALLAGHLALLFTDGGQPQLYAAAVAVAGGYWYITGDALSGARLAATDRTQPRLVGAWHAVGVTAGLAAGTVLDTLLSTEDLIWRHGAGWMLLRIALLVAFAIAVLATAALHVPAGAPARRYWSAVGPAILLYGVLTGAAARAGAGTMPAPLAVALVTGAGVLAVLVAARPRLTGTAWVPAVALPLLVLATFPTTDGGQATWYGPVAQALGALALAGCLGWAGLPGSGAGSIWRGLAAGGGLFGAGALLFGYYAAYDASIGIPNGILLLIAALWIGATAAPWRPIRATVRQRPATIVAIPVLAVLAGLAGAFVVTAPPAAADASGNRLRLVTYNIRMGFDLRGRFAVADVAAALAAQHPDVVLLNEVDRGWFLNGGHDDLVAVARRLHMAYEFGPAADQVWGDAVLTRLPIRQVRRVALPAEGPTGAGALAVTVSLGDTDLAVVATHFQPAGDTPPQSQARAAAKLVRTLGPRVVLAGDLNAQPGSPALATLESAGLSEQRSVPSYPSNHPIKHIDHVYATNAVTVSDLVAVRTTASDHVPVAVELEVR</sequence>
<dbReference type="PANTHER" id="PTHR14859">
    <property type="entry name" value="CALCOFLUOR WHITE HYPERSENSITIVE PROTEIN PRECURSOR"/>
    <property type="match status" value="1"/>
</dbReference>
<evidence type="ECO:0000313" key="4">
    <source>
        <dbReference type="Proteomes" id="UP000680750"/>
    </source>
</evidence>
<dbReference type="EMBL" id="AP023354">
    <property type="protein sequence ID" value="BCJ26384.1"/>
    <property type="molecule type" value="Genomic_DNA"/>
</dbReference>
<dbReference type="Pfam" id="PF03372">
    <property type="entry name" value="Exo_endo_phos"/>
    <property type="match status" value="1"/>
</dbReference>
<dbReference type="RefSeq" id="WP_051802372.1">
    <property type="nucleotide sequence ID" value="NZ_AP023354.1"/>
</dbReference>
<feature type="transmembrane region" description="Helical" evidence="1">
    <location>
        <begin position="90"/>
        <end position="106"/>
    </location>
</feature>
<feature type="transmembrane region" description="Helical" evidence="1">
    <location>
        <begin position="126"/>
        <end position="145"/>
    </location>
</feature>
<dbReference type="KEGG" id="aser:Asera_04920"/>
<keyword evidence="4" id="KW-1185">Reference proteome</keyword>
<dbReference type="PANTHER" id="PTHR14859:SF1">
    <property type="entry name" value="PGAP2-INTERACTING PROTEIN"/>
    <property type="match status" value="1"/>
</dbReference>
<feature type="transmembrane region" description="Helical" evidence="1">
    <location>
        <begin position="278"/>
        <end position="296"/>
    </location>
</feature>
<dbReference type="InterPro" id="IPR005135">
    <property type="entry name" value="Endo/exonuclease/phosphatase"/>
</dbReference>
<gene>
    <name evidence="3" type="ORF">Asera_04920</name>
</gene>
<protein>
    <recommendedName>
        <fullName evidence="2">Endonuclease/exonuclease/phosphatase domain-containing protein</fullName>
    </recommendedName>
</protein>